<evidence type="ECO:0008006" key="2">
    <source>
        <dbReference type="Google" id="ProtNLM"/>
    </source>
</evidence>
<gene>
    <name evidence="1" type="ORF">S01H1_09479</name>
</gene>
<organism evidence="1">
    <name type="scientific">marine sediment metagenome</name>
    <dbReference type="NCBI Taxonomy" id="412755"/>
    <lineage>
        <taxon>unclassified sequences</taxon>
        <taxon>metagenomes</taxon>
        <taxon>ecological metagenomes</taxon>
    </lineage>
</organism>
<dbReference type="PANTHER" id="PTHR43737">
    <property type="entry name" value="BLL7424 PROTEIN"/>
    <property type="match status" value="1"/>
</dbReference>
<dbReference type="SUPFAM" id="SSF53649">
    <property type="entry name" value="Alkaline phosphatase-like"/>
    <property type="match status" value="1"/>
</dbReference>
<sequence>SVMDISQEPTHVIEAYGANPGAGSFANNCLQARRLVERGVRYVQLFDWGWDIHGTGAGDDIVTALPKKCKEVDQPVAALVKDLKARGLLDETLVVWGGEFGRTPMNEERAGSKFLGRDHHPHCFTLWLAGGGVKPGLVFGETDDFSYFITKDKVPVADLQATILHLLGLDPHKLSFRYQGLNQRLIGPTEEPRVRHELLA</sequence>
<protein>
    <recommendedName>
        <fullName evidence="2">Sulfatase N-terminal domain-containing protein</fullName>
    </recommendedName>
</protein>
<proteinExistence type="predicted"/>
<reference evidence="1" key="1">
    <citation type="journal article" date="2014" name="Front. Microbiol.">
        <title>High frequency of phylogenetically diverse reductive dehalogenase-homologous genes in deep subseafloor sedimentary metagenomes.</title>
        <authorList>
            <person name="Kawai M."/>
            <person name="Futagami T."/>
            <person name="Toyoda A."/>
            <person name="Takaki Y."/>
            <person name="Nishi S."/>
            <person name="Hori S."/>
            <person name="Arai W."/>
            <person name="Tsubouchi T."/>
            <person name="Morono Y."/>
            <person name="Uchiyama I."/>
            <person name="Ito T."/>
            <person name="Fujiyama A."/>
            <person name="Inagaki F."/>
            <person name="Takami H."/>
        </authorList>
    </citation>
    <scope>NUCLEOTIDE SEQUENCE</scope>
    <source>
        <strain evidence="1">Expedition CK06-06</strain>
    </source>
</reference>
<accession>X0T787</accession>
<name>X0T787_9ZZZZ</name>
<comment type="caution">
    <text evidence="1">The sequence shown here is derived from an EMBL/GenBank/DDBJ whole genome shotgun (WGS) entry which is preliminary data.</text>
</comment>
<dbReference type="EMBL" id="BARS01004842">
    <property type="protein sequence ID" value="GAF84032.1"/>
    <property type="molecule type" value="Genomic_DNA"/>
</dbReference>
<dbReference type="InterPro" id="IPR017850">
    <property type="entry name" value="Alkaline_phosphatase_core_sf"/>
</dbReference>
<feature type="non-terminal residue" evidence="1">
    <location>
        <position position="1"/>
    </location>
</feature>
<dbReference type="Pfam" id="PF07394">
    <property type="entry name" value="DUF1501"/>
    <property type="match status" value="1"/>
</dbReference>
<dbReference type="AlphaFoldDB" id="X0T787"/>
<dbReference type="Gene3D" id="3.40.720.10">
    <property type="entry name" value="Alkaline Phosphatase, subunit A"/>
    <property type="match status" value="1"/>
</dbReference>
<dbReference type="InterPro" id="IPR010869">
    <property type="entry name" value="DUF1501"/>
</dbReference>
<evidence type="ECO:0000313" key="1">
    <source>
        <dbReference type="EMBL" id="GAF84032.1"/>
    </source>
</evidence>
<dbReference type="PANTHER" id="PTHR43737:SF1">
    <property type="entry name" value="DUF1501 DOMAIN-CONTAINING PROTEIN"/>
    <property type="match status" value="1"/>
</dbReference>